<dbReference type="GeneTree" id="ENSGT00940000155435"/>
<gene>
    <name evidence="10" type="primary">OTOL1</name>
</gene>
<dbReference type="EMBL" id="AFYH01126163">
    <property type="status" value="NOT_ANNOTATED_CDS"/>
    <property type="molecule type" value="Genomic_DNA"/>
</dbReference>
<dbReference type="SMART" id="SM00110">
    <property type="entry name" value="C1Q"/>
    <property type="match status" value="1"/>
</dbReference>
<evidence type="ECO:0000256" key="5">
    <source>
        <dbReference type="ARBA" id="ARBA00023119"/>
    </source>
</evidence>
<evidence type="ECO:0000256" key="3">
    <source>
        <dbReference type="ARBA" id="ARBA00022530"/>
    </source>
</evidence>
<dbReference type="Gene3D" id="2.60.120.40">
    <property type="match status" value="1"/>
</dbReference>
<name>H3A3F6_LATCH</name>
<feature type="compositionally biased region" description="Low complexity" evidence="7">
    <location>
        <begin position="60"/>
        <end position="72"/>
    </location>
</feature>
<dbReference type="SUPFAM" id="SSF49842">
    <property type="entry name" value="TNF-like"/>
    <property type="match status" value="1"/>
</dbReference>
<dbReference type="FunFam" id="2.60.120.40:FF:000001">
    <property type="entry name" value="Complement C1q B chain"/>
    <property type="match status" value="1"/>
</dbReference>
<keyword evidence="11" id="KW-1185">Reference proteome</keyword>
<keyword evidence="4 8" id="KW-0732">Signal</keyword>
<accession>H3A3F6</accession>
<dbReference type="InterPro" id="IPR001073">
    <property type="entry name" value="C1q_dom"/>
</dbReference>
<dbReference type="GO" id="GO:0005576">
    <property type="term" value="C:extracellular region"/>
    <property type="evidence" value="ECO:0007669"/>
    <property type="project" value="UniProtKB-SubCell"/>
</dbReference>
<feature type="region of interest" description="Disordered" evidence="7">
    <location>
        <begin position="30"/>
        <end position="76"/>
    </location>
</feature>
<dbReference type="STRING" id="7897.ENSLACP00000004177"/>
<evidence type="ECO:0000256" key="7">
    <source>
        <dbReference type="SAM" id="MobiDB-lite"/>
    </source>
</evidence>
<dbReference type="GO" id="GO:0005581">
    <property type="term" value="C:collagen trimer"/>
    <property type="evidence" value="ECO:0007669"/>
    <property type="project" value="UniProtKB-KW"/>
</dbReference>
<evidence type="ECO:0000256" key="8">
    <source>
        <dbReference type="SAM" id="SignalP"/>
    </source>
</evidence>
<protein>
    <submittedName>
        <fullName evidence="10">Otolin 1</fullName>
    </submittedName>
</protein>
<evidence type="ECO:0000256" key="6">
    <source>
        <dbReference type="ARBA" id="ARBA00023180"/>
    </source>
</evidence>
<feature type="compositionally biased region" description="Basic and acidic residues" evidence="7">
    <location>
        <begin position="30"/>
        <end position="40"/>
    </location>
</feature>
<dbReference type="EMBL" id="AFYH01126165">
    <property type="status" value="NOT_ANNOTATED_CDS"/>
    <property type="molecule type" value="Genomic_DNA"/>
</dbReference>
<dbReference type="EMBL" id="AFYH01126164">
    <property type="status" value="NOT_ANNOTATED_CDS"/>
    <property type="molecule type" value="Genomic_DNA"/>
</dbReference>
<evidence type="ECO:0000256" key="2">
    <source>
        <dbReference type="ARBA" id="ARBA00022525"/>
    </source>
</evidence>
<dbReference type="InterPro" id="IPR050392">
    <property type="entry name" value="Collagen/C1q_domain"/>
</dbReference>
<proteinExistence type="predicted"/>
<feature type="compositionally biased region" description="Basic and acidic residues" evidence="7">
    <location>
        <begin position="220"/>
        <end position="241"/>
    </location>
</feature>
<evidence type="ECO:0000313" key="10">
    <source>
        <dbReference type="Ensembl" id="ENSLACP00000004177.1"/>
    </source>
</evidence>
<feature type="compositionally biased region" description="Basic and acidic residues" evidence="7">
    <location>
        <begin position="190"/>
        <end position="211"/>
    </location>
</feature>
<keyword evidence="5" id="KW-0176">Collagen</keyword>
<evidence type="ECO:0000259" key="9">
    <source>
        <dbReference type="PROSITE" id="PS50871"/>
    </source>
</evidence>
<keyword evidence="3" id="KW-0272">Extracellular matrix</keyword>
<reference evidence="10" key="2">
    <citation type="submission" date="2025-08" db="UniProtKB">
        <authorList>
            <consortium name="Ensembl"/>
        </authorList>
    </citation>
    <scope>IDENTIFICATION</scope>
</reference>
<dbReference type="InParanoid" id="H3A3F6"/>
<dbReference type="Proteomes" id="UP000008672">
    <property type="component" value="Unassembled WGS sequence"/>
</dbReference>
<feature type="chain" id="PRO_5003578943" evidence="8">
    <location>
        <begin position="23"/>
        <end position="460"/>
    </location>
</feature>
<dbReference type="InterPro" id="IPR008983">
    <property type="entry name" value="Tumour_necrosis_fac-like_dom"/>
</dbReference>
<comment type="subcellular location">
    <subcellularLocation>
        <location evidence="1">Secreted</location>
        <location evidence="1">Extracellular space</location>
        <location evidence="1">Extracellular matrix</location>
    </subcellularLocation>
</comment>
<dbReference type="InterPro" id="IPR008160">
    <property type="entry name" value="Collagen"/>
</dbReference>
<feature type="compositionally biased region" description="Basic and acidic residues" evidence="7">
    <location>
        <begin position="145"/>
        <end position="155"/>
    </location>
</feature>
<feature type="compositionally biased region" description="Basic and acidic residues" evidence="7">
    <location>
        <begin position="169"/>
        <end position="179"/>
    </location>
</feature>
<reference evidence="10" key="3">
    <citation type="submission" date="2025-09" db="UniProtKB">
        <authorList>
            <consortium name="Ensembl"/>
        </authorList>
    </citation>
    <scope>IDENTIFICATION</scope>
</reference>
<reference evidence="11" key="1">
    <citation type="submission" date="2011-08" db="EMBL/GenBank/DDBJ databases">
        <title>The draft genome of Latimeria chalumnae.</title>
        <authorList>
            <person name="Di Palma F."/>
            <person name="Alfoldi J."/>
            <person name="Johnson J."/>
            <person name="Berlin A."/>
            <person name="Gnerre S."/>
            <person name="Jaffe D."/>
            <person name="MacCallum I."/>
            <person name="Young S."/>
            <person name="Walker B.J."/>
            <person name="Lander E."/>
            <person name="Lindblad-Toh K."/>
        </authorList>
    </citation>
    <scope>NUCLEOTIDE SEQUENCE [LARGE SCALE GENOMIC DNA]</scope>
    <source>
        <strain evidence="11">Wild caught</strain>
    </source>
</reference>
<evidence type="ECO:0000256" key="4">
    <source>
        <dbReference type="ARBA" id="ARBA00022729"/>
    </source>
</evidence>
<dbReference type="FunCoup" id="H3A3F6">
    <property type="interactions" value="8"/>
</dbReference>
<dbReference type="AlphaFoldDB" id="H3A3F6"/>
<keyword evidence="2" id="KW-0964">Secreted</keyword>
<feature type="region of interest" description="Disordered" evidence="7">
    <location>
        <begin position="110"/>
        <end position="313"/>
    </location>
</feature>
<evidence type="ECO:0000313" key="11">
    <source>
        <dbReference type="Proteomes" id="UP000008672"/>
    </source>
</evidence>
<dbReference type="PROSITE" id="PS50871">
    <property type="entry name" value="C1Q"/>
    <property type="match status" value="1"/>
</dbReference>
<dbReference type="HOGENOM" id="CLU_001074_0_0_1"/>
<organism evidence="10 11">
    <name type="scientific">Latimeria chalumnae</name>
    <name type="common">Coelacanth</name>
    <dbReference type="NCBI Taxonomy" id="7897"/>
    <lineage>
        <taxon>Eukaryota</taxon>
        <taxon>Metazoa</taxon>
        <taxon>Chordata</taxon>
        <taxon>Craniata</taxon>
        <taxon>Vertebrata</taxon>
        <taxon>Euteleostomi</taxon>
        <taxon>Coelacanthiformes</taxon>
        <taxon>Coelacanthidae</taxon>
        <taxon>Latimeria</taxon>
    </lineage>
</organism>
<dbReference type="Pfam" id="PF00386">
    <property type="entry name" value="C1q"/>
    <property type="match status" value="1"/>
</dbReference>
<dbReference type="eggNOG" id="ENOG502QRPC">
    <property type="taxonomic scope" value="Eukaryota"/>
</dbReference>
<dbReference type="PANTHER" id="PTHR15427">
    <property type="entry name" value="EMILIN ELASTIN MICROFIBRIL INTERFACE-LOCATED PROTEIN ELASTIN MICROFIBRIL INTERFACER"/>
    <property type="match status" value="1"/>
</dbReference>
<dbReference type="PRINTS" id="PR00007">
    <property type="entry name" value="COMPLEMNTC1Q"/>
</dbReference>
<evidence type="ECO:0000256" key="1">
    <source>
        <dbReference type="ARBA" id="ARBA00004498"/>
    </source>
</evidence>
<dbReference type="Pfam" id="PF01391">
    <property type="entry name" value="Collagen"/>
    <property type="match status" value="3"/>
</dbReference>
<sequence length="460" mass="48215">MGNFVWQTLVFVLMALTVHVCAKVTLQPRVTEKPPPDLRRLPPTAQASAVSNVPDGSAATTDPPTETSSPSSLFRTASTLPPFDSYNFTMENPDFFFNCCDCCPPLPGRKGEKGDPGPPGPKGVDGEPGLKGPQGFNGLPGQKGSKGDKGDKGELGELGLTGSPGAPGEKGDIGPKGERGSLGISGFKGLKGDKGDPCENGTKGEKGEKGNEGFSGFNGEKGDKGEKGDIGEKGDPGDLGEKGVQGEIGSQGVKGEKGDIGPTGLDGVDGTKGADGEKGDLGIPGEKGDTGLTGLVGPPGPKGNPGNKGERGARGFRGFRGFKGSKGDMTAVQNVAFSVGLVKPFPPSGVPIKFDKTFYNEQNAYNSLTGKFNCTVSGVYFFSYSVTVRNRSLRLNLMVQGKRVVRSRETLYGQDIDQSSMFVILKLKAGQQVWLEVFRDWNGMYASNEDDSIFSGHLLY</sequence>
<dbReference type="OMA" id="KGYCGES"/>
<feature type="signal peptide" evidence="8">
    <location>
        <begin position="1"/>
        <end position="22"/>
    </location>
</feature>
<dbReference type="Ensembl" id="ENSLACT00000004213.1">
    <property type="protein sequence ID" value="ENSLACP00000004177.1"/>
    <property type="gene ID" value="ENSLACG00000003714.1"/>
</dbReference>
<dbReference type="PANTHER" id="PTHR15427:SF51">
    <property type="entry name" value="OTOLIN 1"/>
    <property type="match status" value="1"/>
</dbReference>
<keyword evidence="6" id="KW-0325">Glycoprotein</keyword>
<feature type="domain" description="C1q" evidence="9">
    <location>
        <begin position="330"/>
        <end position="460"/>
    </location>
</feature>